<accession>A0A1S3TML5</accession>
<feature type="domain" description="RING-type" evidence="16">
    <location>
        <begin position="102"/>
        <end position="144"/>
    </location>
</feature>
<dbReference type="Gramene" id="Vradi03g03930.1">
    <property type="protein sequence ID" value="Vradi03g03930.1"/>
    <property type="gene ID" value="Vradi03g03930"/>
</dbReference>
<keyword evidence="9" id="KW-0833">Ubl conjugation pathway</keyword>
<dbReference type="AlphaFoldDB" id="A0A1S3TML5"/>
<dbReference type="GeneID" id="106756930"/>
<keyword evidence="7" id="KW-0479">Metal-binding</keyword>
<dbReference type="Gene3D" id="3.30.40.10">
    <property type="entry name" value="Zinc/RING finger domain, C3HC4 (zinc finger)"/>
    <property type="match status" value="1"/>
</dbReference>
<evidence type="ECO:0000256" key="11">
    <source>
        <dbReference type="ARBA" id="ARBA00022989"/>
    </source>
</evidence>
<dbReference type="CDD" id="cd16454">
    <property type="entry name" value="RING-H2_PA-TM-RING"/>
    <property type="match status" value="1"/>
</dbReference>
<comment type="catalytic activity">
    <reaction evidence="1">
        <text>S-ubiquitinyl-[E2 ubiquitin-conjugating enzyme]-L-cysteine + [acceptor protein]-L-lysine = [E2 ubiquitin-conjugating enzyme]-L-cysteine + N(6)-ubiquitinyl-[acceptor protein]-L-lysine.</text>
        <dbReference type="EC" id="2.3.2.27"/>
    </reaction>
</comment>
<name>A0A1S3TML5_VIGRR</name>
<dbReference type="GO" id="GO:0061630">
    <property type="term" value="F:ubiquitin protein ligase activity"/>
    <property type="evidence" value="ECO:0007669"/>
    <property type="project" value="UniProtKB-EC"/>
</dbReference>
<evidence type="ECO:0000256" key="13">
    <source>
        <dbReference type="ARBA" id="ARBA00024209"/>
    </source>
</evidence>
<dbReference type="InterPro" id="IPR044600">
    <property type="entry name" value="ATL1/ATL16-like"/>
</dbReference>
<dbReference type="SMART" id="SM00184">
    <property type="entry name" value="RING"/>
    <property type="match status" value="1"/>
</dbReference>
<evidence type="ECO:0000256" key="2">
    <source>
        <dbReference type="ARBA" id="ARBA00004167"/>
    </source>
</evidence>
<organism evidence="17 18">
    <name type="scientific">Vigna radiata var. radiata</name>
    <name type="common">Mung bean</name>
    <name type="synonym">Phaseolus aureus</name>
    <dbReference type="NCBI Taxonomy" id="3916"/>
    <lineage>
        <taxon>Eukaryota</taxon>
        <taxon>Viridiplantae</taxon>
        <taxon>Streptophyta</taxon>
        <taxon>Embryophyta</taxon>
        <taxon>Tracheophyta</taxon>
        <taxon>Spermatophyta</taxon>
        <taxon>Magnoliopsida</taxon>
        <taxon>eudicotyledons</taxon>
        <taxon>Gunneridae</taxon>
        <taxon>Pentapetalae</taxon>
        <taxon>rosids</taxon>
        <taxon>fabids</taxon>
        <taxon>Fabales</taxon>
        <taxon>Fabaceae</taxon>
        <taxon>Papilionoideae</taxon>
        <taxon>50 kb inversion clade</taxon>
        <taxon>NPAAA clade</taxon>
        <taxon>indigoferoid/millettioid clade</taxon>
        <taxon>Phaseoleae</taxon>
        <taxon>Vigna</taxon>
    </lineage>
</organism>
<keyword evidence="8 14" id="KW-0863">Zinc-finger</keyword>
<comment type="similarity">
    <text evidence="13">Belongs to the RING-type zinc finger family. ATL subfamily.</text>
</comment>
<evidence type="ECO:0000256" key="7">
    <source>
        <dbReference type="ARBA" id="ARBA00022723"/>
    </source>
</evidence>
<evidence type="ECO:0000256" key="12">
    <source>
        <dbReference type="ARBA" id="ARBA00023136"/>
    </source>
</evidence>
<evidence type="ECO:0000256" key="4">
    <source>
        <dbReference type="ARBA" id="ARBA00012483"/>
    </source>
</evidence>
<dbReference type="KEGG" id="vra:106756930"/>
<keyword evidence="6 15" id="KW-0812">Transmembrane</keyword>
<dbReference type="RefSeq" id="XP_014495014.1">
    <property type="nucleotide sequence ID" value="XM_014639528.1"/>
</dbReference>
<reference evidence="17" key="1">
    <citation type="journal article" date="2014" name="Nat. Commun.">
        <title>Genome sequence of mungbean and insights into evolution within Vigna species.</title>
        <authorList>
            <person name="Kang Y.J."/>
            <person name="Kim S.K."/>
            <person name="Kim M.Y."/>
            <person name="Lestari P."/>
            <person name="Kim K.H."/>
            <person name="Ha B.K."/>
            <person name="Jun T.H."/>
            <person name="Hwang W.J."/>
            <person name="Lee T."/>
            <person name="Lee J."/>
            <person name="Shim S."/>
            <person name="Yoon M.Y."/>
            <person name="Jang Y.E."/>
            <person name="Han K.S."/>
            <person name="Taeprayoon P."/>
            <person name="Yoon N."/>
            <person name="Somta P."/>
            <person name="Tanya P."/>
            <person name="Kim K.S."/>
            <person name="Gwag J.G."/>
            <person name="Moon J.K."/>
            <person name="Lee Y.H."/>
            <person name="Park B.S."/>
            <person name="Bombarely A."/>
            <person name="Doyle J.J."/>
            <person name="Jackson S.A."/>
            <person name="Schafleitner R."/>
            <person name="Srinives P."/>
            <person name="Varshney R.K."/>
            <person name="Lee S.H."/>
        </authorList>
    </citation>
    <scope>NUCLEOTIDE SEQUENCE [LARGE SCALE GENOMIC DNA]</scope>
    <source>
        <strain evidence="17">cv. VC1973A</strain>
    </source>
</reference>
<dbReference type="GO" id="GO:0016567">
    <property type="term" value="P:protein ubiquitination"/>
    <property type="evidence" value="ECO:0007669"/>
    <property type="project" value="UniProtKB-UniPathway"/>
</dbReference>
<comment type="pathway">
    <text evidence="3">Protein modification; protein ubiquitination.</text>
</comment>
<dbReference type="EC" id="2.3.2.27" evidence="4"/>
<dbReference type="SMR" id="A0A1S3TML5"/>
<evidence type="ECO:0000313" key="17">
    <source>
        <dbReference type="Proteomes" id="UP000087766"/>
    </source>
</evidence>
<dbReference type="PANTHER" id="PTHR46913">
    <property type="entry name" value="RING-H2 FINGER PROTEIN ATL16"/>
    <property type="match status" value="1"/>
</dbReference>
<keyword evidence="11 15" id="KW-1133">Transmembrane helix</keyword>
<keyword evidence="10" id="KW-0862">Zinc</keyword>
<evidence type="ECO:0000256" key="10">
    <source>
        <dbReference type="ARBA" id="ARBA00022833"/>
    </source>
</evidence>
<dbReference type="Pfam" id="PF13639">
    <property type="entry name" value="zf-RING_2"/>
    <property type="match status" value="1"/>
</dbReference>
<dbReference type="Proteomes" id="UP000087766">
    <property type="component" value="Chromosome 3"/>
</dbReference>
<evidence type="ECO:0000313" key="18">
    <source>
        <dbReference type="RefSeq" id="XP_014495014.1"/>
    </source>
</evidence>
<gene>
    <name evidence="18" type="primary">LOC106756930</name>
</gene>
<comment type="subcellular location">
    <subcellularLocation>
        <location evidence="2">Membrane</location>
        <topology evidence="2">Single-pass membrane protein</topology>
    </subcellularLocation>
</comment>
<dbReference type="InterPro" id="IPR001841">
    <property type="entry name" value="Znf_RING"/>
</dbReference>
<dbReference type="InterPro" id="IPR013083">
    <property type="entry name" value="Znf_RING/FYVE/PHD"/>
</dbReference>
<feature type="transmembrane region" description="Helical" evidence="15">
    <location>
        <begin position="6"/>
        <end position="31"/>
    </location>
</feature>
<dbReference type="PROSITE" id="PS50089">
    <property type="entry name" value="ZF_RING_2"/>
    <property type="match status" value="1"/>
</dbReference>
<evidence type="ECO:0000256" key="5">
    <source>
        <dbReference type="ARBA" id="ARBA00022679"/>
    </source>
</evidence>
<proteinExistence type="inferred from homology"/>
<keyword evidence="5" id="KW-0808">Transferase</keyword>
<dbReference type="UniPathway" id="UPA00143"/>
<dbReference type="SUPFAM" id="SSF57850">
    <property type="entry name" value="RING/U-box"/>
    <property type="match status" value="1"/>
</dbReference>
<evidence type="ECO:0000256" key="14">
    <source>
        <dbReference type="PROSITE-ProRule" id="PRU00175"/>
    </source>
</evidence>
<dbReference type="GO" id="GO:0008270">
    <property type="term" value="F:zinc ion binding"/>
    <property type="evidence" value="ECO:0007669"/>
    <property type="project" value="UniProtKB-KW"/>
</dbReference>
<evidence type="ECO:0000259" key="16">
    <source>
        <dbReference type="PROSITE" id="PS50089"/>
    </source>
</evidence>
<protein>
    <recommendedName>
        <fullName evidence="4">RING-type E3 ubiquitin transferase</fullName>
        <ecNumber evidence="4">2.3.2.27</ecNumber>
    </recommendedName>
</protein>
<keyword evidence="12 15" id="KW-0472">Membrane</keyword>
<dbReference type="OrthoDB" id="8062037at2759"/>
<dbReference type="GO" id="GO:0016020">
    <property type="term" value="C:membrane"/>
    <property type="evidence" value="ECO:0007669"/>
    <property type="project" value="UniProtKB-SubCell"/>
</dbReference>
<reference evidence="18" key="2">
    <citation type="submission" date="2025-08" db="UniProtKB">
        <authorList>
            <consortium name="RefSeq"/>
        </authorList>
    </citation>
    <scope>IDENTIFICATION</scope>
    <source>
        <tissue evidence="18">Leaf</tissue>
    </source>
</reference>
<dbReference type="PANTHER" id="PTHR46913:SF1">
    <property type="entry name" value="RING-H2 FINGER PROTEIN ATL16"/>
    <property type="match status" value="1"/>
</dbReference>
<evidence type="ECO:0000256" key="3">
    <source>
        <dbReference type="ARBA" id="ARBA00004906"/>
    </source>
</evidence>
<evidence type="ECO:0000256" key="1">
    <source>
        <dbReference type="ARBA" id="ARBA00000900"/>
    </source>
</evidence>
<evidence type="ECO:0000256" key="8">
    <source>
        <dbReference type="ARBA" id="ARBA00022771"/>
    </source>
</evidence>
<evidence type="ECO:0000256" key="9">
    <source>
        <dbReference type="ARBA" id="ARBA00022786"/>
    </source>
</evidence>
<keyword evidence="17" id="KW-1185">Reference proteome</keyword>
<sequence>MNSYVTPLVISIVGIVCSTVAMAVYLCIILLRQVVRTHNAQRILLRRVVRTHNAQRRDNTSCVKSEGIQQEILNKIPVFSISTTQTCSSSAIAIHLNQNIECSICLGQWEDEDVVRLLPSCNHVFHKSCIDAWFMHHANCPVCRSPVTSDCELALPMASQNADA</sequence>
<evidence type="ECO:0000256" key="15">
    <source>
        <dbReference type="SAM" id="Phobius"/>
    </source>
</evidence>
<evidence type="ECO:0000256" key="6">
    <source>
        <dbReference type="ARBA" id="ARBA00022692"/>
    </source>
</evidence>